<dbReference type="OrthoDB" id="8227562at2"/>
<dbReference type="AlphaFoldDB" id="A0A157PT48"/>
<reference evidence="1 2" key="1">
    <citation type="submission" date="2016-04" db="EMBL/GenBank/DDBJ databases">
        <authorList>
            <consortium name="Pathogen Informatics"/>
        </authorList>
    </citation>
    <scope>NUCLEOTIDE SEQUENCE [LARGE SCALE GENOMIC DNA]</scope>
    <source>
        <strain evidence="1 2">H044680328</strain>
    </source>
</reference>
<gene>
    <name evidence="1" type="ORF">SAMEA3906487_00144</name>
</gene>
<dbReference type="GeneID" id="56588435"/>
<dbReference type="PATRIC" id="fig|123899.6.peg.133"/>
<organism evidence="1 2">
    <name type="scientific">Bordetella trematum</name>
    <dbReference type="NCBI Taxonomy" id="123899"/>
    <lineage>
        <taxon>Bacteria</taxon>
        <taxon>Pseudomonadati</taxon>
        <taxon>Pseudomonadota</taxon>
        <taxon>Betaproteobacteria</taxon>
        <taxon>Burkholderiales</taxon>
        <taxon>Alcaligenaceae</taxon>
        <taxon>Bordetella</taxon>
    </lineage>
</organism>
<dbReference type="Pfam" id="PF03592">
    <property type="entry name" value="Terminase_2"/>
    <property type="match status" value="1"/>
</dbReference>
<dbReference type="InterPro" id="IPR038713">
    <property type="entry name" value="Terminase_Gp1_N_sf"/>
</dbReference>
<dbReference type="GO" id="GO:0051276">
    <property type="term" value="P:chromosome organization"/>
    <property type="evidence" value="ECO:0007669"/>
    <property type="project" value="InterPro"/>
</dbReference>
<dbReference type="RefSeq" id="WP_082832907.1">
    <property type="nucleotide sequence ID" value="NZ_CP016340.1"/>
</dbReference>
<sequence length="163" mass="18535">MRMNPDSERARLFVQEYLVDLNATAAAERAGYSKRSAKQIGYALLQLPLIRERIAAAQQERIARTQITQDNVLQELSSMTLYDAGEIGRYQITKPEDVQKLPEHLRRCVVGWSWDKAGNFVLKLADKLGAATLAMRHLGMLNDKLTIQRPRVTRRDLTGRKDA</sequence>
<accession>A0A157PT48</accession>
<dbReference type="KEGG" id="btrm:SAMEA390648700144"/>
<dbReference type="Proteomes" id="UP000076825">
    <property type="component" value="Chromosome 1"/>
</dbReference>
<dbReference type="InterPro" id="IPR005335">
    <property type="entry name" value="Terminase_ssu"/>
</dbReference>
<dbReference type="EMBL" id="LT546645">
    <property type="protein sequence ID" value="SAI66200.1"/>
    <property type="molecule type" value="Genomic_DNA"/>
</dbReference>
<evidence type="ECO:0000313" key="2">
    <source>
        <dbReference type="Proteomes" id="UP000076825"/>
    </source>
</evidence>
<dbReference type="Gene3D" id="1.10.10.1400">
    <property type="entry name" value="Terminase, small subunit, N-terminal DNA-binding domain, HTH motif"/>
    <property type="match status" value="1"/>
</dbReference>
<protein>
    <submittedName>
        <fullName evidence="1">Terminase small subunit</fullName>
    </submittedName>
</protein>
<proteinExistence type="predicted"/>
<evidence type="ECO:0000313" key="1">
    <source>
        <dbReference type="EMBL" id="SAI66200.1"/>
    </source>
</evidence>
<keyword evidence="2" id="KW-1185">Reference proteome</keyword>
<name>A0A157PT48_9BORD</name>
<dbReference type="STRING" id="123899.SAMEA3906487_00144"/>